<organism evidence="4 5">
    <name type="scientific">Vibrio aestuarianus</name>
    <dbReference type="NCBI Taxonomy" id="28171"/>
    <lineage>
        <taxon>Bacteria</taxon>
        <taxon>Pseudomonadati</taxon>
        <taxon>Pseudomonadota</taxon>
        <taxon>Gammaproteobacteria</taxon>
        <taxon>Vibrionales</taxon>
        <taxon>Vibrionaceae</taxon>
        <taxon>Vibrio</taxon>
    </lineage>
</organism>
<comment type="caution">
    <text evidence="4">The sequence shown here is derived from an EMBL/GenBank/DDBJ whole genome shotgun (WGS) entry which is preliminary data.</text>
</comment>
<dbReference type="InterPro" id="IPR050109">
    <property type="entry name" value="HTH-type_TetR-like_transc_reg"/>
</dbReference>
<accession>A0A9X4FJQ1</accession>
<evidence type="ECO:0000313" key="5">
    <source>
        <dbReference type="Proteomes" id="UP001140973"/>
    </source>
</evidence>
<dbReference type="Pfam" id="PF00440">
    <property type="entry name" value="TetR_N"/>
    <property type="match status" value="1"/>
</dbReference>
<dbReference type="PANTHER" id="PTHR30055">
    <property type="entry name" value="HTH-TYPE TRANSCRIPTIONAL REGULATOR RUTR"/>
    <property type="match status" value="1"/>
</dbReference>
<keyword evidence="1 2" id="KW-0238">DNA-binding</keyword>
<dbReference type="SUPFAM" id="SSF46689">
    <property type="entry name" value="Homeodomain-like"/>
    <property type="match status" value="1"/>
</dbReference>
<dbReference type="RefSeq" id="WP_176246832.1">
    <property type="nucleotide sequence ID" value="NZ_JAAKZK010000083.1"/>
</dbReference>
<dbReference type="Pfam" id="PF17938">
    <property type="entry name" value="TetR_C_29"/>
    <property type="match status" value="1"/>
</dbReference>
<dbReference type="PROSITE" id="PS50977">
    <property type="entry name" value="HTH_TETR_2"/>
    <property type="match status" value="1"/>
</dbReference>
<protein>
    <submittedName>
        <fullName evidence="4">TetR family transcriptional regulator</fullName>
    </submittedName>
</protein>
<dbReference type="PANTHER" id="PTHR30055:SF233">
    <property type="entry name" value="REGULATORY PROTEIN TETR"/>
    <property type="match status" value="1"/>
</dbReference>
<reference evidence="4" key="1">
    <citation type="submission" date="2022-02" db="EMBL/GenBank/DDBJ databases">
        <title>Emergence and expansion in Europe of a Vibrio aestuarianus clonal complex pathogenic for oysters.</title>
        <authorList>
            <person name="Mesnil A."/>
            <person name="Travers M.-A."/>
        </authorList>
    </citation>
    <scope>NUCLEOTIDE SEQUENCE</scope>
    <source>
        <strain evidence="4">151-ITT-15-cp-1</strain>
    </source>
</reference>
<gene>
    <name evidence="4" type="ORF">L9W73_15415</name>
</gene>
<feature type="DNA-binding region" description="H-T-H motif" evidence="2">
    <location>
        <begin position="38"/>
        <end position="57"/>
    </location>
</feature>
<dbReference type="GO" id="GO:0000976">
    <property type="term" value="F:transcription cis-regulatory region binding"/>
    <property type="evidence" value="ECO:0007669"/>
    <property type="project" value="TreeGrafter"/>
</dbReference>
<evidence type="ECO:0000313" key="4">
    <source>
        <dbReference type="EMBL" id="MDE1358679.1"/>
    </source>
</evidence>
<dbReference type="Gene3D" id="1.10.357.10">
    <property type="entry name" value="Tetracycline Repressor, domain 2"/>
    <property type="match status" value="1"/>
</dbReference>
<dbReference type="InterPro" id="IPR041474">
    <property type="entry name" value="NicS_C"/>
</dbReference>
<dbReference type="InterPro" id="IPR036271">
    <property type="entry name" value="Tet_transcr_reg_TetR-rel_C_sf"/>
</dbReference>
<dbReference type="InterPro" id="IPR001647">
    <property type="entry name" value="HTH_TetR"/>
</dbReference>
<dbReference type="InterPro" id="IPR009057">
    <property type="entry name" value="Homeodomain-like_sf"/>
</dbReference>
<dbReference type="SUPFAM" id="SSF48498">
    <property type="entry name" value="Tetracyclin repressor-like, C-terminal domain"/>
    <property type="match status" value="1"/>
</dbReference>
<evidence type="ECO:0000256" key="1">
    <source>
        <dbReference type="ARBA" id="ARBA00023125"/>
    </source>
</evidence>
<dbReference type="AlphaFoldDB" id="A0A9X4FJQ1"/>
<feature type="domain" description="HTH tetR-type" evidence="3">
    <location>
        <begin position="15"/>
        <end position="75"/>
    </location>
</feature>
<sequence>MADTPRKVGRPNEKTQAREALIQHARELFVVMPYDKVSTRLVAQKAEVNVAMIRYYFGSKAGLFETMLRETLMPMQQKMRTLVAESSHKNLAELMRTFFHQMIKAPQFPRLVSQVMHMSPSDTQRKLMEKVFLDVAKPMLDVIFEKLMQQGVIRPNVDPQLCRMSLISLMVFPFIAPPALLAMHGIELTDDFINRLYEHNILLMTQGFILPTPSKD</sequence>
<dbReference type="GO" id="GO:0003700">
    <property type="term" value="F:DNA-binding transcription factor activity"/>
    <property type="evidence" value="ECO:0007669"/>
    <property type="project" value="TreeGrafter"/>
</dbReference>
<evidence type="ECO:0000259" key="3">
    <source>
        <dbReference type="PROSITE" id="PS50977"/>
    </source>
</evidence>
<dbReference type="EMBL" id="JAKNAP010000079">
    <property type="protein sequence ID" value="MDE1358679.1"/>
    <property type="molecule type" value="Genomic_DNA"/>
</dbReference>
<evidence type="ECO:0000256" key="2">
    <source>
        <dbReference type="PROSITE-ProRule" id="PRU00335"/>
    </source>
</evidence>
<dbReference type="Proteomes" id="UP001140973">
    <property type="component" value="Unassembled WGS sequence"/>
</dbReference>
<name>A0A9X4FJQ1_9VIBR</name>
<proteinExistence type="predicted"/>